<feature type="transmembrane region" description="Helical" evidence="7">
    <location>
        <begin position="12"/>
        <end position="37"/>
    </location>
</feature>
<dbReference type="InterPro" id="IPR009056">
    <property type="entry name" value="Cyt_c-like_dom"/>
</dbReference>
<evidence type="ECO:0000256" key="4">
    <source>
        <dbReference type="ARBA" id="ARBA00022982"/>
    </source>
</evidence>
<evidence type="ECO:0000256" key="2">
    <source>
        <dbReference type="ARBA" id="ARBA00022617"/>
    </source>
</evidence>
<gene>
    <name evidence="9" type="ORF">EDC30_104334</name>
</gene>
<keyword evidence="4" id="KW-0249">Electron transport</keyword>
<feature type="domain" description="Cytochrome c" evidence="8">
    <location>
        <begin position="91"/>
        <end position="168"/>
    </location>
</feature>
<dbReference type="GO" id="GO:0020037">
    <property type="term" value="F:heme binding"/>
    <property type="evidence" value="ECO:0007669"/>
    <property type="project" value="InterPro"/>
</dbReference>
<evidence type="ECO:0000256" key="7">
    <source>
        <dbReference type="SAM" id="Phobius"/>
    </source>
</evidence>
<proteinExistence type="predicted"/>
<dbReference type="SUPFAM" id="SSF46626">
    <property type="entry name" value="Cytochrome c"/>
    <property type="match status" value="2"/>
</dbReference>
<dbReference type="PROSITE" id="PS51007">
    <property type="entry name" value="CYTC"/>
    <property type="match status" value="2"/>
</dbReference>
<keyword evidence="10" id="KW-1185">Reference proteome</keyword>
<dbReference type="Pfam" id="PF00034">
    <property type="entry name" value="Cytochrom_C"/>
    <property type="match status" value="2"/>
</dbReference>
<dbReference type="EMBL" id="SLZQ01000004">
    <property type="protein sequence ID" value="TCS37530.1"/>
    <property type="molecule type" value="Genomic_DNA"/>
</dbReference>
<evidence type="ECO:0000313" key="9">
    <source>
        <dbReference type="EMBL" id="TCS37530.1"/>
    </source>
</evidence>
<accession>A0A4V2UIU8</accession>
<keyword evidence="2 6" id="KW-0349">Heme</keyword>
<keyword evidence="7" id="KW-0812">Transmembrane</keyword>
<dbReference type="Proteomes" id="UP000295382">
    <property type="component" value="Unassembled WGS sequence"/>
</dbReference>
<dbReference type="PANTHER" id="PTHR33751">
    <property type="entry name" value="CBB3-TYPE CYTOCHROME C OXIDASE SUBUNIT FIXP"/>
    <property type="match status" value="1"/>
</dbReference>
<dbReference type="GO" id="GO:0046872">
    <property type="term" value="F:metal ion binding"/>
    <property type="evidence" value="ECO:0007669"/>
    <property type="project" value="UniProtKB-KW"/>
</dbReference>
<evidence type="ECO:0000256" key="6">
    <source>
        <dbReference type="PROSITE-ProRule" id="PRU00433"/>
    </source>
</evidence>
<evidence type="ECO:0000313" key="10">
    <source>
        <dbReference type="Proteomes" id="UP000295382"/>
    </source>
</evidence>
<dbReference type="InterPro" id="IPR050597">
    <property type="entry name" value="Cytochrome_c_Oxidase_Subunit"/>
</dbReference>
<reference evidence="9 10" key="1">
    <citation type="submission" date="2019-03" db="EMBL/GenBank/DDBJ databases">
        <title>Genomic Encyclopedia of Type Strains, Phase IV (KMG-IV): sequencing the most valuable type-strain genomes for metagenomic binning, comparative biology and taxonomic classification.</title>
        <authorList>
            <person name="Goeker M."/>
        </authorList>
    </citation>
    <scope>NUCLEOTIDE SEQUENCE [LARGE SCALE GENOMIC DNA]</scope>
    <source>
        <strain evidence="9 10">DSM 7445</strain>
    </source>
</reference>
<feature type="domain" description="Cytochrome c" evidence="8">
    <location>
        <begin position="184"/>
        <end position="264"/>
    </location>
</feature>
<keyword evidence="1" id="KW-0813">Transport</keyword>
<evidence type="ECO:0000256" key="5">
    <source>
        <dbReference type="ARBA" id="ARBA00023004"/>
    </source>
</evidence>
<evidence type="ECO:0000256" key="1">
    <source>
        <dbReference type="ARBA" id="ARBA00022448"/>
    </source>
</evidence>
<dbReference type="InterPro" id="IPR036909">
    <property type="entry name" value="Cyt_c-like_dom_sf"/>
</dbReference>
<evidence type="ECO:0000259" key="8">
    <source>
        <dbReference type="PROSITE" id="PS51007"/>
    </source>
</evidence>
<dbReference type="GO" id="GO:0009055">
    <property type="term" value="F:electron transfer activity"/>
    <property type="evidence" value="ECO:0007669"/>
    <property type="project" value="InterPro"/>
</dbReference>
<dbReference type="AlphaFoldDB" id="A0A4V2UIU8"/>
<protein>
    <submittedName>
        <fullName evidence="9">Cbb3-type cytochrome c oxidase subunit III</fullName>
    </submittedName>
</protein>
<keyword evidence="7" id="KW-1133">Transmembrane helix</keyword>
<evidence type="ECO:0000256" key="3">
    <source>
        <dbReference type="ARBA" id="ARBA00022723"/>
    </source>
</evidence>
<keyword evidence="5 6" id="KW-0408">Iron</keyword>
<dbReference type="PANTHER" id="PTHR33751:SF9">
    <property type="entry name" value="CYTOCHROME C4"/>
    <property type="match status" value="1"/>
</dbReference>
<organism evidence="9 10">
    <name type="scientific">Paucimonas lemoignei</name>
    <name type="common">Pseudomonas lemoignei</name>
    <dbReference type="NCBI Taxonomy" id="29443"/>
    <lineage>
        <taxon>Bacteria</taxon>
        <taxon>Pseudomonadati</taxon>
        <taxon>Pseudomonadota</taxon>
        <taxon>Betaproteobacteria</taxon>
        <taxon>Burkholderiales</taxon>
        <taxon>Burkholderiaceae</taxon>
        <taxon>Paucimonas</taxon>
    </lineage>
</organism>
<keyword evidence="7" id="KW-0472">Membrane</keyword>
<comment type="caution">
    <text evidence="9">The sequence shown here is derived from an EMBL/GenBank/DDBJ whole genome shotgun (WGS) entry which is preliminary data.</text>
</comment>
<name>A0A4V2UIU8_PAULE</name>
<dbReference type="Gene3D" id="1.10.760.10">
    <property type="entry name" value="Cytochrome c-like domain"/>
    <property type="match status" value="2"/>
</dbReference>
<sequence length="264" mass="28398">MMAQERLYSLRNPWFVGALSIVVGIGLLAGLVGFIWMPYRQAGGTLSGAWDAICRAAGAPALANPDVQLAPSQSRPSEVILIPRMVATDTEAVGRGGTLALRCTMCHGVRGMSGAESPSLAGQGPEVIYKQLRDYQSGHRVSQIMAPHARNLSDQDMRDLGAYYASLPRVTAPPSVAEQLRAPAIVQIGAPMRNIAPCISCHGGSDLKTAAPLLDGAPASYLRNQMLAFAKGTRRNDLQGQMRHIARQMTPEEIEQVVSYYSQR</sequence>
<keyword evidence="3 6" id="KW-0479">Metal-binding</keyword>